<dbReference type="AlphaFoldDB" id="A0A6G1L6G0"/>
<organism evidence="2 3">
    <name type="scientific">Teratosphaeria nubilosa</name>
    <dbReference type="NCBI Taxonomy" id="161662"/>
    <lineage>
        <taxon>Eukaryota</taxon>
        <taxon>Fungi</taxon>
        <taxon>Dikarya</taxon>
        <taxon>Ascomycota</taxon>
        <taxon>Pezizomycotina</taxon>
        <taxon>Dothideomycetes</taxon>
        <taxon>Dothideomycetidae</taxon>
        <taxon>Mycosphaerellales</taxon>
        <taxon>Teratosphaeriaceae</taxon>
        <taxon>Teratosphaeria</taxon>
    </lineage>
</organism>
<dbReference type="OrthoDB" id="2500614at2759"/>
<name>A0A6G1L6G0_9PEZI</name>
<evidence type="ECO:0008006" key="4">
    <source>
        <dbReference type="Google" id="ProtNLM"/>
    </source>
</evidence>
<proteinExistence type="predicted"/>
<sequence>MHHLLHLIIALATAFGTAQPFDDEAGRIAPEHLPADKRTTNLVPRDLPPCPPCQGGDHIWSRASQWSCAHIDPKLLQEGKESFSKHYPLNYWPELCNQKFVNCITSEPGVQWTGQGGLSPRLGHYKRADGSFVDIWCYWQSTLQFTGALGSGTTYNAHCAIYACVKGRMHAEVTPGGTLAVCSTSFSDLNRVGSFSDHAF</sequence>
<reference evidence="2" key="1">
    <citation type="journal article" date="2020" name="Stud. Mycol.">
        <title>101 Dothideomycetes genomes: a test case for predicting lifestyles and emergence of pathogens.</title>
        <authorList>
            <person name="Haridas S."/>
            <person name="Albert R."/>
            <person name="Binder M."/>
            <person name="Bloem J."/>
            <person name="Labutti K."/>
            <person name="Salamov A."/>
            <person name="Andreopoulos B."/>
            <person name="Baker S."/>
            <person name="Barry K."/>
            <person name="Bills G."/>
            <person name="Bluhm B."/>
            <person name="Cannon C."/>
            <person name="Castanera R."/>
            <person name="Culley D."/>
            <person name="Daum C."/>
            <person name="Ezra D."/>
            <person name="Gonzalez J."/>
            <person name="Henrissat B."/>
            <person name="Kuo A."/>
            <person name="Liang C."/>
            <person name="Lipzen A."/>
            <person name="Lutzoni F."/>
            <person name="Magnuson J."/>
            <person name="Mondo S."/>
            <person name="Nolan M."/>
            <person name="Ohm R."/>
            <person name="Pangilinan J."/>
            <person name="Park H.-J."/>
            <person name="Ramirez L."/>
            <person name="Alfaro M."/>
            <person name="Sun H."/>
            <person name="Tritt A."/>
            <person name="Yoshinaga Y."/>
            <person name="Zwiers L.-H."/>
            <person name="Turgeon B."/>
            <person name="Goodwin S."/>
            <person name="Spatafora J."/>
            <person name="Crous P."/>
            <person name="Grigoriev I."/>
        </authorList>
    </citation>
    <scope>NUCLEOTIDE SEQUENCE</scope>
    <source>
        <strain evidence="2">CBS 116005</strain>
    </source>
</reference>
<accession>A0A6G1L6G0</accession>
<evidence type="ECO:0000313" key="3">
    <source>
        <dbReference type="Proteomes" id="UP000799436"/>
    </source>
</evidence>
<keyword evidence="1" id="KW-0732">Signal</keyword>
<dbReference type="EMBL" id="ML995844">
    <property type="protein sequence ID" value="KAF2768426.1"/>
    <property type="molecule type" value="Genomic_DNA"/>
</dbReference>
<feature type="chain" id="PRO_5026006955" description="Cyanovirin-N domain-containing protein" evidence="1">
    <location>
        <begin position="19"/>
        <end position="200"/>
    </location>
</feature>
<protein>
    <recommendedName>
        <fullName evidence="4">Cyanovirin-N domain-containing protein</fullName>
    </recommendedName>
</protein>
<evidence type="ECO:0000256" key="1">
    <source>
        <dbReference type="SAM" id="SignalP"/>
    </source>
</evidence>
<dbReference type="Proteomes" id="UP000799436">
    <property type="component" value="Unassembled WGS sequence"/>
</dbReference>
<evidence type="ECO:0000313" key="2">
    <source>
        <dbReference type="EMBL" id="KAF2768426.1"/>
    </source>
</evidence>
<keyword evidence="3" id="KW-1185">Reference proteome</keyword>
<feature type="signal peptide" evidence="1">
    <location>
        <begin position="1"/>
        <end position="18"/>
    </location>
</feature>
<gene>
    <name evidence="2" type="ORF">EJ03DRAFT_118952</name>
</gene>